<dbReference type="EMBL" id="KU686211">
    <property type="protein sequence ID" value="AOV61909.1"/>
    <property type="molecule type" value="Genomic_DNA"/>
</dbReference>
<dbReference type="InterPro" id="IPR002109">
    <property type="entry name" value="Glutaredoxin"/>
</dbReference>
<dbReference type="Proteomes" id="UP000202081">
    <property type="component" value="Segment"/>
</dbReference>
<proteinExistence type="predicted"/>
<feature type="domain" description="Glutaredoxin" evidence="1">
    <location>
        <begin position="4"/>
        <end position="61"/>
    </location>
</feature>
<gene>
    <name evidence="2" type="ORF">P29B0810_214</name>
</gene>
<organism evidence="2 3">
    <name type="scientific">Synechococcus phage S-WAM2</name>
    <dbReference type="NCBI Taxonomy" id="1815522"/>
    <lineage>
        <taxon>Viruses</taxon>
        <taxon>Duplodnaviria</taxon>
        <taxon>Heunggongvirae</taxon>
        <taxon>Uroviricota</taxon>
        <taxon>Caudoviricetes</taxon>
        <taxon>Pantevenvirales</taxon>
        <taxon>Kyanoviridae</taxon>
        <taxon>Cymopoleiavirus</taxon>
        <taxon>Cymopoleiavirus swam2</taxon>
    </lineage>
</organism>
<dbReference type="GeneID" id="30309288"/>
<dbReference type="PROSITE" id="PS51354">
    <property type="entry name" value="GLUTAREDOXIN_2"/>
    <property type="match status" value="1"/>
</dbReference>
<dbReference type="Pfam" id="PF00462">
    <property type="entry name" value="Glutaredoxin"/>
    <property type="match status" value="1"/>
</dbReference>
<dbReference type="Gene3D" id="3.40.30.10">
    <property type="entry name" value="Glutaredoxin"/>
    <property type="match status" value="1"/>
</dbReference>
<evidence type="ECO:0000313" key="3">
    <source>
        <dbReference type="Proteomes" id="UP000202081"/>
    </source>
</evidence>
<accession>A0A1D8KTH2</accession>
<dbReference type="KEGG" id="vg:30309288"/>
<dbReference type="RefSeq" id="YP_009324377.1">
    <property type="nucleotide sequence ID" value="NC_031935.1"/>
</dbReference>
<reference evidence="2 3" key="1">
    <citation type="journal article" date="2016" name="Virology">
        <title>The genomic content and context of auxiliary metabolic genes in marine cyanomyoviruses.</title>
        <authorList>
            <person name="Crummett L.T."/>
            <person name="Puxty R.J."/>
            <person name="Weihe C."/>
            <person name="Marston M.F."/>
            <person name="Martiny J.B."/>
        </authorList>
    </citation>
    <scope>NUCLEOTIDE SEQUENCE [LARGE SCALE GENOMIC DNA]</scope>
    <source>
        <strain evidence="2">0810PA29</strain>
    </source>
</reference>
<name>A0A1D8KTH2_9CAUD</name>
<evidence type="ECO:0000259" key="1">
    <source>
        <dbReference type="Pfam" id="PF00462"/>
    </source>
</evidence>
<dbReference type="InterPro" id="IPR036249">
    <property type="entry name" value="Thioredoxin-like_sf"/>
</dbReference>
<keyword evidence="3" id="KW-1185">Reference proteome</keyword>
<dbReference type="SUPFAM" id="SSF52833">
    <property type="entry name" value="Thioredoxin-like"/>
    <property type="match status" value="1"/>
</dbReference>
<dbReference type="OrthoDB" id="25064at10239"/>
<protein>
    <submittedName>
        <fullName evidence="2">Glutaredoxin</fullName>
    </submittedName>
</protein>
<evidence type="ECO:0000313" key="2">
    <source>
        <dbReference type="EMBL" id="AOV61909.1"/>
    </source>
</evidence>
<sequence>MQIKAYTTAGCFYCDQLKELFRRAEVEYEIIEVGFRYSREKFRVDYPNAVGFPWVIIDGEEVGGLVETAKIFLQKGIVSSKKK</sequence>